<dbReference type="PANTHER" id="PTHR30011">
    <property type="entry name" value="ALKANESULFONATE MONOOXYGENASE-RELATED"/>
    <property type="match status" value="1"/>
</dbReference>
<dbReference type="InterPro" id="IPR016215">
    <property type="entry name" value="NTA_MOA"/>
</dbReference>
<feature type="domain" description="Luciferase-like" evidence="3">
    <location>
        <begin position="55"/>
        <end position="331"/>
    </location>
</feature>
<dbReference type="GO" id="GO:0004497">
    <property type="term" value="F:monooxygenase activity"/>
    <property type="evidence" value="ECO:0007669"/>
    <property type="project" value="InterPro"/>
</dbReference>
<dbReference type="InterPro" id="IPR036661">
    <property type="entry name" value="Luciferase-like_sf"/>
</dbReference>
<evidence type="ECO:0000259" key="3">
    <source>
        <dbReference type="Pfam" id="PF00296"/>
    </source>
</evidence>
<accession>A0A8K0RIB9</accession>
<evidence type="ECO:0000256" key="1">
    <source>
        <dbReference type="ARBA" id="ARBA00033748"/>
    </source>
</evidence>
<keyword evidence="5" id="KW-1185">Reference proteome</keyword>
<reference evidence="4" key="1">
    <citation type="journal article" date="2021" name="Nat. Commun.">
        <title>Genetic determinants of endophytism in the Arabidopsis root mycobiome.</title>
        <authorList>
            <person name="Mesny F."/>
            <person name="Miyauchi S."/>
            <person name="Thiergart T."/>
            <person name="Pickel B."/>
            <person name="Atanasova L."/>
            <person name="Karlsson M."/>
            <person name="Huettel B."/>
            <person name="Barry K.W."/>
            <person name="Haridas S."/>
            <person name="Chen C."/>
            <person name="Bauer D."/>
            <person name="Andreopoulos W."/>
            <person name="Pangilinan J."/>
            <person name="LaButti K."/>
            <person name="Riley R."/>
            <person name="Lipzen A."/>
            <person name="Clum A."/>
            <person name="Drula E."/>
            <person name="Henrissat B."/>
            <person name="Kohler A."/>
            <person name="Grigoriev I.V."/>
            <person name="Martin F.M."/>
            <person name="Hacquard S."/>
        </authorList>
    </citation>
    <scope>NUCLEOTIDE SEQUENCE</scope>
    <source>
        <strain evidence="4">MPI-SDFR-AT-0120</strain>
    </source>
</reference>
<dbReference type="EMBL" id="JAGMVJ010000001">
    <property type="protein sequence ID" value="KAH7094291.1"/>
    <property type="molecule type" value="Genomic_DNA"/>
</dbReference>
<comment type="caution">
    <text evidence="4">The sequence shown here is derived from an EMBL/GenBank/DDBJ whole genome shotgun (WGS) entry which is preliminary data.</text>
</comment>
<dbReference type="AlphaFoldDB" id="A0A8K0RIB9"/>
<dbReference type="GO" id="GO:0016705">
    <property type="term" value="F:oxidoreductase activity, acting on paired donors, with incorporation or reduction of molecular oxygen"/>
    <property type="evidence" value="ECO:0007669"/>
    <property type="project" value="InterPro"/>
</dbReference>
<dbReference type="OrthoDB" id="5561043at2759"/>
<organism evidence="4 5">
    <name type="scientific">Paraphoma chrysanthemicola</name>
    <dbReference type="NCBI Taxonomy" id="798071"/>
    <lineage>
        <taxon>Eukaryota</taxon>
        <taxon>Fungi</taxon>
        <taxon>Dikarya</taxon>
        <taxon>Ascomycota</taxon>
        <taxon>Pezizomycotina</taxon>
        <taxon>Dothideomycetes</taxon>
        <taxon>Pleosporomycetidae</taxon>
        <taxon>Pleosporales</taxon>
        <taxon>Pleosporineae</taxon>
        <taxon>Phaeosphaeriaceae</taxon>
        <taxon>Paraphoma</taxon>
    </lineage>
</organism>
<dbReference type="Pfam" id="PF00296">
    <property type="entry name" value="Bac_luciferase"/>
    <property type="match status" value="1"/>
</dbReference>
<evidence type="ECO:0000256" key="2">
    <source>
        <dbReference type="SAM" id="MobiDB-lite"/>
    </source>
</evidence>
<dbReference type="PANTHER" id="PTHR30011:SF30">
    <property type="entry name" value="XENOBIOTIC COMPOUND MONOOXYGENASE, DSZA FAMILY (AFU_ORTHOLOGUE AFUA_6G01920)"/>
    <property type="match status" value="1"/>
</dbReference>
<feature type="region of interest" description="Disordered" evidence="2">
    <location>
        <begin position="1"/>
        <end position="22"/>
    </location>
</feature>
<sequence>MPHPIDAERDGSKKRQKISHESSRKEIILNGFDMFTPSHLSFGQWRREGDRAKDKRRDLTYWTDLAKILERGNITALFLADTYGQHDVYKGSAEPTLRTACQFPMGDPSIPVTAMAAVTKNLSFAITTSTSYESPFVIAKRFSTLDHLTKGRFGWNIVTSFKQSGADAVGLPLVEHDRRYEIADDYLRCLYKIWEGSWADDALKEDAEIEEYVDFDRVRWIKHETDRFKINAPHILDPSPQRTPFLFQAGTSSAGMTFAATHAEGVFVAAPSPHILAPRVANIRKEAAALGRDPRSIKIFAVITPVIGRTDEEAQEKYQEALKYASAEAGLAFYSSNAGIDLSQYDLDTVITPDDVKVDGRVHSLVNSLKYQGADIPQWTPRNIGKAVSIGGNGPVPVGSAATVADVFEKWIEIADLDGFNVGYVTTPGSFEDLVDLLVPELQRRGLYPENIVGETLRERVYGIGQNKLRDDHVGSTYKYAVYDNAG</sequence>
<name>A0A8K0RIB9_9PLEO</name>
<dbReference type="SUPFAM" id="SSF51679">
    <property type="entry name" value="Bacterial luciferase-like"/>
    <property type="match status" value="1"/>
</dbReference>
<dbReference type="Gene3D" id="3.20.20.30">
    <property type="entry name" value="Luciferase-like domain"/>
    <property type="match status" value="1"/>
</dbReference>
<proteinExistence type="inferred from homology"/>
<dbReference type="NCBIfam" id="TIGR03860">
    <property type="entry name" value="FMN_nitrolo"/>
    <property type="match status" value="1"/>
</dbReference>
<gene>
    <name evidence="4" type="ORF">FB567DRAFT_509916</name>
</gene>
<evidence type="ECO:0000313" key="4">
    <source>
        <dbReference type="EMBL" id="KAH7094291.1"/>
    </source>
</evidence>
<protein>
    <submittedName>
        <fullName evidence="4">Dibenzothiophene desulfurization enzyme A</fullName>
    </submittedName>
</protein>
<dbReference type="Proteomes" id="UP000813461">
    <property type="component" value="Unassembled WGS sequence"/>
</dbReference>
<comment type="similarity">
    <text evidence="1">Belongs to the NtaA/SnaA/DszA monooxygenase family.</text>
</comment>
<evidence type="ECO:0000313" key="5">
    <source>
        <dbReference type="Proteomes" id="UP000813461"/>
    </source>
</evidence>
<dbReference type="InterPro" id="IPR011251">
    <property type="entry name" value="Luciferase-like_dom"/>
</dbReference>
<dbReference type="PIRSF" id="PIRSF000337">
    <property type="entry name" value="NTA_MOA"/>
    <property type="match status" value="1"/>
</dbReference>
<dbReference type="InterPro" id="IPR051260">
    <property type="entry name" value="Diverse_substr_monoxygenases"/>
</dbReference>